<evidence type="ECO:0000256" key="1">
    <source>
        <dbReference type="SAM" id="SignalP"/>
    </source>
</evidence>
<dbReference type="EMBL" id="JBCEZU010000112">
    <property type="protein sequence ID" value="KAK9527892.1"/>
    <property type="molecule type" value="Genomic_DNA"/>
</dbReference>
<proteinExistence type="predicted"/>
<keyword evidence="1" id="KW-0732">Signal</keyword>
<dbReference type="Proteomes" id="UP001488805">
    <property type="component" value="Unassembled WGS sequence"/>
</dbReference>
<feature type="signal peptide" evidence="1">
    <location>
        <begin position="1"/>
        <end position="20"/>
    </location>
</feature>
<gene>
    <name evidence="2" type="ORF">VZT92_014414</name>
</gene>
<comment type="caution">
    <text evidence="2">The sequence shown here is derived from an EMBL/GenBank/DDBJ whole genome shotgun (WGS) entry which is preliminary data.</text>
</comment>
<organism evidence="2 3">
    <name type="scientific">Zoarces viviparus</name>
    <name type="common">Viviparous eelpout</name>
    <name type="synonym">Blennius viviparus</name>
    <dbReference type="NCBI Taxonomy" id="48416"/>
    <lineage>
        <taxon>Eukaryota</taxon>
        <taxon>Metazoa</taxon>
        <taxon>Chordata</taxon>
        <taxon>Craniata</taxon>
        <taxon>Vertebrata</taxon>
        <taxon>Euteleostomi</taxon>
        <taxon>Actinopterygii</taxon>
        <taxon>Neopterygii</taxon>
        <taxon>Teleostei</taxon>
        <taxon>Neoteleostei</taxon>
        <taxon>Acanthomorphata</taxon>
        <taxon>Eupercaria</taxon>
        <taxon>Perciformes</taxon>
        <taxon>Cottioidei</taxon>
        <taxon>Zoarcales</taxon>
        <taxon>Zoarcidae</taxon>
        <taxon>Zoarcinae</taxon>
        <taxon>Zoarces</taxon>
    </lineage>
</organism>
<accession>A0AAW1F0J1</accession>
<evidence type="ECO:0000313" key="3">
    <source>
        <dbReference type="Proteomes" id="UP001488805"/>
    </source>
</evidence>
<keyword evidence="3" id="KW-1185">Reference proteome</keyword>
<sequence length="68" mass="7246">MTYRSVILATVSVRLPLVSLLPLVRLSPSSQTAVCTDQIATERCAFSLRPELPGMATICRDPGTGVQG</sequence>
<feature type="chain" id="PRO_5043900949" description="Secreted protein" evidence="1">
    <location>
        <begin position="21"/>
        <end position="68"/>
    </location>
</feature>
<evidence type="ECO:0008006" key="4">
    <source>
        <dbReference type="Google" id="ProtNLM"/>
    </source>
</evidence>
<protein>
    <recommendedName>
        <fullName evidence="4">Secreted protein</fullName>
    </recommendedName>
</protein>
<name>A0AAW1F0J1_ZOAVI</name>
<reference evidence="2 3" key="1">
    <citation type="journal article" date="2024" name="Genome Biol. Evol.">
        <title>Chromosome-level genome assembly of the viviparous eelpout Zoarces viviparus.</title>
        <authorList>
            <person name="Fuhrmann N."/>
            <person name="Brasseur M.V."/>
            <person name="Bakowski C.E."/>
            <person name="Podsiadlowski L."/>
            <person name="Prost S."/>
            <person name="Krehenwinkel H."/>
            <person name="Mayer C."/>
        </authorList>
    </citation>
    <scope>NUCLEOTIDE SEQUENCE [LARGE SCALE GENOMIC DNA]</scope>
    <source>
        <strain evidence="2">NO-MEL_2022_Ind0_liver</strain>
    </source>
</reference>
<evidence type="ECO:0000313" key="2">
    <source>
        <dbReference type="EMBL" id="KAK9527892.1"/>
    </source>
</evidence>
<dbReference type="AlphaFoldDB" id="A0AAW1F0J1"/>